<feature type="chain" id="PRO_5039421847" description="GH26 domain-containing protein" evidence="5">
    <location>
        <begin position="25"/>
        <end position="533"/>
    </location>
</feature>
<dbReference type="Pfam" id="PF02156">
    <property type="entry name" value="Glyco_hydro_26"/>
    <property type="match status" value="1"/>
</dbReference>
<dbReference type="GO" id="GO:0016985">
    <property type="term" value="F:mannan endo-1,4-beta-mannosidase activity"/>
    <property type="evidence" value="ECO:0007669"/>
    <property type="project" value="InterPro"/>
</dbReference>
<gene>
    <name evidence="7" type="ORF">LUCI_2660</name>
</gene>
<keyword evidence="8" id="KW-1185">Reference proteome</keyword>
<evidence type="ECO:0000259" key="6">
    <source>
        <dbReference type="PROSITE" id="PS51764"/>
    </source>
</evidence>
<keyword evidence="3 4" id="KW-0326">Glycosidase</keyword>
<dbReference type="InterPro" id="IPR022790">
    <property type="entry name" value="GH26_dom"/>
</dbReference>
<dbReference type="PROSITE" id="PS51764">
    <property type="entry name" value="GH26"/>
    <property type="match status" value="1"/>
</dbReference>
<dbReference type="SUPFAM" id="SSF51445">
    <property type="entry name" value="(Trans)glycosidases"/>
    <property type="match status" value="1"/>
</dbReference>
<evidence type="ECO:0000256" key="2">
    <source>
        <dbReference type="ARBA" id="ARBA00022801"/>
    </source>
</evidence>
<dbReference type="InterPro" id="IPR017853">
    <property type="entry name" value="GH"/>
</dbReference>
<dbReference type="AlphaFoldDB" id="A0A498R7Q5"/>
<evidence type="ECO:0000256" key="3">
    <source>
        <dbReference type="ARBA" id="ARBA00023295"/>
    </source>
</evidence>
<feature type="signal peptide" evidence="5">
    <location>
        <begin position="1"/>
        <end position="24"/>
    </location>
</feature>
<evidence type="ECO:0000313" key="7">
    <source>
        <dbReference type="EMBL" id="VBB07411.1"/>
    </source>
</evidence>
<keyword evidence="5" id="KW-0732">Signal</keyword>
<dbReference type="GO" id="GO:0006080">
    <property type="term" value="P:substituted mannan metabolic process"/>
    <property type="evidence" value="ECO:0007669"/>
    <property type="project" value="InterPro"/>
</dbReference>
<evidence type="ECO:0000256" key="4">
    <source>
        <dbReference type="PROSITE-ProRule" id="PRU01100"/>
    </source>
</evidence>
<keyword evidence="2 4" id="KW-0378">Hydrolase</keyword>
<dbReference type="PANTHER" id="PTHR40079:SF4">
    <property type="entry name" value="GH26 DOMAIN-CONTAINING PROTEIN-RELATED"/>
    <property type="match status" value="1"/>
</dbReference>
<evidence type="ECO:0000313" key="8">
    <source>
        <dbReference type="Proteomes" id="UP000277811"/>
    </source>
</evidence>
<comment type="similarity">
    <text evidence="1 4">Belongs to the glycosyl hydrolase 26 family.</text>
</comment>
<protein>
    <recommendedName>
        <fullName evidence="6">GH26 domain-containing protein</fullName>
    </recommendedName>
</protein>
<dbReference type="InterPro" id="IPR000805">
    <property type="entry name" value="Glyco_hydro_26"/>
</dbReference>
<dbReference type="RefSeq" id="WP_165865996.1">
    <property type="nucleotide sequence ID" value="NZ_UPPP01000074.1"/>
</dbReference>
<evidence type="ECO:0000256" key="1">
    <source>
        <dbReference type="ARBA" id="ARBA00007754"/>
    </source>
</evidence>
<dbReference type="Proteomes" id="UP000277811">
    <property type="component" value="Unassembled WGS sequence"/>
</dbReference>
<evidence type="ECO:0000256" key="5">
    <source>
        <dbReference type="SAM" id="SignalP"/>
    </source>
</evidence>
<proteinExistence type="inferred from homology"/>
<feature type="active site" description="Nucleophile" evidence="4">
    <location>
        <position position="467"/>
    </location>
</feature>
<sequence length="533" mass="62356">MKLRTVPILLAFWLTMALTPAAVAGNSDITYIVNGYISDNLSATAADDDVKNLKPYNAWLTTYTDYANGYSLNYPSDMVVDVSCSPIRIVFSNTATQMEVYYDDFNNTQTTATDYTDYGNRFLNNTRDHHLELERMLTINGRRVHMLKWWRHKLARVRNDKNYYLSAEIIKNPHEVYTLFIKSSQPIDFDNALQILQSFSLHSKRGQARITKTFMPSVTPLNQETQAFFTKFFGNSSPLRWGIFEPSAPESLQNLDTLEQELDYSFPVVIRYQSLDENLPERGLFNAYEHHKYVELTLQTTHANDVNALGSDSSHSNASIIYDILDGKYDTYFHEYAARLKSFRHPVLFRLDNEMNGDWCWYSAYYASKDTDLYKEVWRYLFNLFKQDGVDNVLWVWNPNDVNRPDFKWNHYLMYYPGDQYVDIIGLTGYNTGTYFPGETWQEFDTIYRPLYAEYTRLFDKPFMITEFGSNSVGGDKPAWIKNMFRQIGHYDQIKLAIWWSGTDYDRNGQPGRIYRLDENENTLAAFRNGLEH</sequence>
<name>A0A498R7Q5_9FIRM</name>
<organism evidence="7 8">
    <name type="scientific">Lucifera butyrica</name>
    <dbReference type="NCBI Taxonomy" id="1351585"/>
    <lineage>
        <taxon>Bacteria</taxon>
        <taxon>Bacillati</taxon>
        <taxon>Bacillota</taxon>
        <taxon>Negativicutes</taxon>
        <taxon>Veillonellales</taxon>
        <taxon>Veillonellaceae</taxon>
        <taxon>Lucifera</taxon>
    </lineage>
</organism>
<reference evidence="7 8" key="1">
    <citation type="submission" date="2018-06" db="EMBL/GenBank/DDBJ databases">
        <authorList>
            <person name="Strepis N."/>
        </authorList>
    </citation>
    <scope>NUCLEOTIDE SEQUENCE [LARGE SCALE GENOMIC DNA]</scope>
    <source>
        <strain evidence="7">LUCI</strain>
    </source>
</reference>
<dbReference type="Gene3D" id="3.20.20.80">
    <property type="entry name" value="Glycosidases"/>
    <property type="match status" value="1"/>
</dbReference>
<dbReference type="EMBL" id="UPPP01000074">
    <property type="protein sequence ID" value="VBB07411.1"/>
    <property type="molecule type" value="Genomic_DNA"/>
</dbReference>
<feature type="active site" description="Proton donor" evidence="4">
    <location>
        <position position="354"/>
    </location>
</feature>
<accession>A0A498R7Q5</accession>
<feature type="domain" description="GH26" evidence="6">
    <location>
        <begin position="223"/>
        <end position="527"/>
    </location>
</feature>
<dbReference type="PANTHER" id="PTHR40079">
    <property type="entry name" value="MANNAN ENDO-1,4-BETA-MANNOSIDASE E-RELATED"/>
    <property type="match status" value="1"/>
</dbReference>